<dbReference type="GO" id="GO:0016020">
    <property type="term" value="C:membrane"/>
    <property type="evidence" value="ECO:0007669"/>
    <property type="project" value="InterPro"/>
</dbReference>
<organism evidence="5 6">
    <name type="scientific">Anaerobacillus alkaliphilus</name>
    <dbReference type="NCBI Taxonomy" id="1548597"/>
    <lineage>
        <taxon>Bacteria</taxon>
        <taxon>Bacillati</taxon>
        <taxon>Bacillota</taxon>
        <taxon>Bacilli</taxon>
        <taxon>Bacillales</taxon>
        <taxon>Bacillaceae</taxon>
        <taxon>Anaerobacillus</taxon>
    </lineage>
</organism>
<dbReference type="SMART" id="SM00283">
    <property type="entry name" value="MA"/>
    <property type="match status" value="1"/>
</dbReference>
<evidence type="ECO:0000256" key="1">
    <source>
        <dbReference type="ARBA" id="ARBA00023224"/>
    </source>
</evidence>
<dbReference type="GO" id="GO:0006935">
    <property type="term" value="P:chemotaxis"/>
    <property type="evidence" value="ECO:0007669"/>
    <property type="project" value="InterPro"/>
</dbReference>
<dbReference type="InterPro" id="IPR004090">
    <property type="entry name" value="Chemotax_Me-accpt_rcpt"/>
</dbReference>
<evidence type="ECO:0000313" key="5">
    <source>
        <dbReference type="EMBL" id="RXJ00238.1"/>
    </source>
</evidence>
<evidence type="ECO:0000259" key="4">
    <source>
        <dbReference type="PROSITE" id="PS50111"/>
    </source>
</evidence>
<dbReference type="PANTHER" id="PTHR32089:SF112">
    <property type="entry name" value="LYSOZYME-LIKE PROTEIN-RELATED"/>
    <property type="match status" value="1"/>
</dbReference>
<dbReference type="PANTHER" id="PTHR32089">
    <property type="entry name" value="METHYL-ACCEPTING CHEMOTAXIS PROTEIN MCPB"/>
    <property type="match status" value="1"/>
</dbReference>
<dbReference type="RefSeq" id="WP_129078459.1">
    <property type="nucleotide sequence ID" value="NZ_QOUX01000039.1"/>
</dbReference>
<evidence type="ECO:0000313" key="6">
    <source>
        <dbReference type="Proteomes" id="UP000290649"/>
    </source>
</evidence>
<keyword evidence="1 3" id="KW-0807">Transducer</keyword>
<dbReference type="PRINTS" id="PR00260">
    <property type="entry name" value="CHEMTRNSDUCR"/>
</dbReference>
<dbReference type="EMBL" id="QOUX01000039">
    <property type="protein sequence ID" value="RXJ00238.1"/>
    <property type="molecule type" value="Genomic_DNA"/>
</dbReference>
<evidence type="ECO:0000256" key="2">
    <source>
        <dbReference type="ARBA" id="ARBA00029447"/>
    </source>
</evidence>
<dbReference type="Pfam" id="PF00015">
    <property type="entry name" value="MCPsignal"/>
    <property type="match status" value="1"/>
</dbReference>
<gene>
    <name evidence="5" type="ORF">DS745_11940</name>
</gene>
<name>A0A4Q0VUP6_9BACI</name>
<dbReference type="SUPFAM" id="SSF58104">
    <property type="entry name" value="Methyl-accepting chemotaxis protein (MCP) signaling domain"/>
    <property type="match status" value="1"/>
</dbReference>
<dbReference type="Proteomes" id="UP000290649">
    <property type="component" value="Unassembled WGS sequence"/>
</dbReference>
<protein>
    <submittedName>
        <fullName evidence="5">Methyl-accepting chemotaxis protein</fullName>
    </submittedName>
</protein>
<dbReference type="OrthoDB" id="9807021at2"/>
<dbReference type="InterPro" id="IPR004089">
    <property type="entry name" value="MCPsignal_dom"/>
</dbReference>
<dbReference type="Gene3D" id="1.10.287.950">
    <property type="entry name" value="Methyl-accepting chemotaxis protein"/>
    <property type="match status" value="1"/>
</dbReference>
<dbReference type="GO" id="GO:0004888">
    <property type="term" value="F:transmembrane signaling receptor activity"/>
    <property type="evidence" value="ECO:0007669"/>
    <property type="project" value="InterPro"/>
</dbReference>
<evidence type="ECO:0000256" key="3">
    <source>
        <dbReference type="PROSITE-ProRule" id="PRU00284"/>
    </source>
</evidence>
<accession>A0A4Q0VUP6</accession>
<feature type="domain" description="Methyl-accepting transducer" evidence="4">
    <location>
        <begin position="121"/>
        <end position="281"/>
    </location>
</feature>
<dbReference type="GO" id="GO:0007165">
    <property type="term" value="P:signal transduction"/>
    <property type="evidence" value="ECO:0007669"/>
    <property type="project" value="UniProtKB-KW"/>
</dbReference>
<reference evidence="5 6" key="1">
    <citation type="journal article" date="2019" name="Int. J. Syst. Evol. Microbiol.">
        <title>Anaerobacillus alkaliphilus sp. nov., a novel alkaliphilic and moderately halophilic bacterium.</title>
        <authorList>
            <person name="Borsodi A.K."/>
            <person name="Aszalos J.M."/>
            <person name="Bihari P."/>
            <person name="Nagy I."/>
            <person name="Schumann P."/>
            <person name="Sproer C."/>
            <person name="Kovacs A.L."/>
            <person name="Boka K."/>
            <person name="Dobosy P."/>
            <person name="Ovari M."/>
            <person name="Szili-Kovacs T."/>
            <person name="Toth E."/>
        </authorList>
    </citation>
    <scope>NUCLEOTIDE SEQUENCE [LARGE SCALE GENOMIC DNA]</scope>
    <source>
        <strain evidence="5 6">B16-10</strain>
    </source>
</reference>
<comment type="similarity">
    <text evidence="2">Belongs to the methyl-accepting chemotaxis (MCP) protein family.</text>
</comment>
<keyword evidence="6" id="KW-1185">Reference proteome</keyword>
<dbReference type="PROSITE" id="PS50111">
    <property type="entry name" value="CHEMOTAXIS_TRANSDUC_2"/>
    <property type="match status" value="1"/>
</dbReference>
<dbReference type="AlphaFoldDB" id="A0A4Q0VUP6"/>
<comment type="caution">
    <text evidence="5">The sequence shown here is derived from an EMBL/GenBank/DDBJ whole genome shotgun (WGS) entry which is preliminary data.</text>
</comment>
<sequence length="281" mass="30822">MNILHKPTQEHAPILEAYIQVIPFIQAMLPDIGIGITNCEEWLVYYPGTKIDIGAKPGRKIDPNEPLAECIKYKKNIRTEVAAEFFGFPFTGLARPILEGNKVVGTIAIQLQEQNEKKLMEISDAMVLSLAQANEGVSKIAAGAEGLADVSETLLSQSKNAKEYVKDTDDVLKFIKRIADQTNLLGLNASIEAARAGNMGRGFGVVAEEIRKLSHETVASTEKIRTTLTNIQKSMDEITASIEKVVAVGKEQASSTDEISLFIDEIEKMSKQLNKYASELL</sequence>
<proteinExistence type="inferred from homology"/>